<keyword evidence="11" id="KW-0812">Transmembrane</keyword>
<proteinExistence type="predicted"/>
<keyword evidence="4" id="KW-0479">Metal-binding</keyword>
<feature type="transmembrane region" description="Helical" evidence="11">
    <location>
        <begin position="323"/>
        <end position="356"/>
    </location>
</feature>
<evidence type="ECO:0000256" key="5">
    <source>
        <dbReference type="ARBA" id="ARBA00022737"/>
    </source>
</evidence>
<evidence type="ECO:0000256" key="7">
    <source>
        <dbReference type="ARBA" id="ARBA00022786"/>
    </source>
</evidence>
<keyword evidence="8" id="KW-0862">Zinc</keyword>
<evidence type="ECO:0000256" key="11">
    <source>
        <dbReference type="SAM" id="Phobius"/>
    </source>
</evidence>
<keyword evidence="6 9" id="KW-0863">Zinc-finger</keyword>
<dbReference type="InterPro" id="IPR013083">
    <property type="entry name" value="Znf_RING/FYVE/PHD"/>
</dbReference>
<evidence type="ECO:0000313" key="15">
    <source>
        <dbReference type="RefSeq" id="XP_014681179.1"/>
    </source>
</evidence>
<evidence type="ECO:0000259" key="13">
    <source>
        <dbReference type="PROSITE" id="PS51873"/>
    </source>
</evidence>
<name>A0ABM1F9Q8_PRICU</name>
<dbReference type="SMART" id="SM00647">
    <property type="entry name" value="IBR"/>
    <property type="match status" value="1"/>
</dbReference>
<evidence type="ECO:0000259" key="12">
    <source>
        <dbReference type="PROSITE" id="PS50089"/>
    </source>
</evidence>
<evidence type="ECO:0000256" key="3">
    <source>
        <dbReference type="ARBA" id="ARBA00022679"/>
    </source>
</evidence>
<feature type="region of interest" description="Disordered" evidence="10">
    <location>
        <begin position="1"/>
        <end position="89"/>
    </location>
</feature>
<keyword evidence="7" id="KW-0833">Ubl conjugation pathway</keyword>
<feature type="region of interest" description="Disordered" evidence="10">
    <location>
        <begin position="560"/>
        <end position="603"/>
    </location>
</feature>
<evidence type="ECO:0000256" key="10">
    <source>
        <dbReference type="SAM" id="MobiDB-lite"/>
    </source>
</evidence>
<evidence type="ECO:0000256" key="4">
    <source>
        <dbReference type="ARBA" id="ARBA00022723"/>
    </source>
</evidence>
<dbReference type="Gene3D" id="1.20.120.1750">
    <property type="match status" value="1"/>
</dbReference>
<dbReference type="PANTHER" id="PTHR11685">
    <property type="entry name" value="RBR FAMILY RING FINGER AND IBR DOMAIN-CONTAINING"/>
    <property type="match status" value="1"/>
</dbReference>
<comment type="catalytic activity">
    <reaction evidence="1">
        <text>[E2 ubiquitin-conjugating enzyme]-S-ubiquitinyl-L-cysteine + [acceptor protein]-L-lysine = [E2 ubiquitin-conjugating enzyme]-L-cysteine + [acceptor protein]-N(6)-ubiquitinyl-L-lysine.</text>
        <dbReference type="EC" id="2.3.2.31"/>
    </reaction>
</comment>
<keyword evidence="11" id="KW-0472">Membrane</keyword>
<feature type="compositionally biased region" description="Low complexity" evidence="10">
    <location>
        <begin position="575"/>
        <end position="585"/>
    </location>
</feature>
<feature type="domain" description="RING-type" evidence="12">
    <location>
        <begin position="113"/>
        <end position="160"/>
    </location>
</feature>
<dbReference type="Gene3D" id="3.30.40.10">
    <property type="entry name" value="Zinc/RING finger domain, C3HC4 (zinc finger)"/>
    <property type="match status" value="1"/>
</dbReference>
<dbReference type="Pfam" id="PF01485">
    <property type="entry name" value="IBR"/>
    <property type="match status" value="1"/>
</dbReference>
<dbReference type="InterPro" id="IPR044066">
    <property type="entry name" value="TRIAD_supradom"/>
</dbReference>
<dbReference type="InterPro" id="IPR001841">
    <property type="entry name" value="Znf_RING"/>
</dbReference>
<evidence type="ECO:0000256" key="2">
    <source>
        <dbReference type="ARBA" id="ARBA00012251"/>
    </source>
</evidence>
<evidence type="ECO:0000256" key="6">
    <source>
        <dbReference type="ARBA" id="ARBA00022771"/>
    </source>
</evidence>
<evidence type="ECO:0000313" key="14">
    <source>
        <dbReference type="Proteomes" id="UP000695022"/>
    </source>
</evidence>
<keyword evidence="11" id="KW-1133">Transmembrane helix</keyword>
<evidence type="ECO:0000256" key="8">
    <source>
        <dbReference type="ARBA" id="ARBA00022833"/>
    </source>
</evidence>
<dbReference type="SUPFAM" id="SSF57850">
    <property type="entry name" value="RING/U-box"/>
    <property type="match status" value="2"/>
</dbReference>
<dbReference type="InterPro" id="IPR018957">
    <property type="entry name" value="Znf_C3HC4_RING-type"/>
</dbReference>
<dbReference type="GeneID" id="106821052"/>
<dbReference type="CDD" id="cd20355">
    <property type="entry name" value="Rcat_RBR_RNF19"/>
    <property type="match status" value="1"/>
</dbReference>
<dbReference type="Pfam" id="PF00097">
    <property type="entry name" value="zf-C3HC4"/>
    <property type="match status" value="1"/>
</dbReference>
<dbReference type="Proteomes" id="UP000695022">
    <property type="component" value="Unplaced"/>
</dbReference>
<feature type="compositionally biased region" description="Polar residues" evidence="10">
    <location>
        <begin position="9"/>
        <end position="21"/>
    </location>
</feature>
<dbReference type="PROSITE" id="PS51873">
    <property type="entry name" value="TRIAD"/>
    <property type="match status" value="1"/>
</dbReference>
<dbReference type="SMART" id="SM00184">
    <property type="entry name" value="RING"/>
    <property type="match status" value="2"/>
</dbReference>
<keyword evidence="3" id="KW-0808">Transferase</keyword>
<feature type="compositionally biased region" description="Low complexity" evidence="10">
    <location>
        <begin position="48"/>
        <end position="76"/>
    </location>
</feature>
<keyword evidence="14" id="KW-1185">Reference proteome</keyword>
<dbReference type="InterPro" id="IPR031127">
    <property type="entry name" value="E3_UB_ligase_RBR"/>
</dbReference>
<reference evidence="15" key="1">
    <citation type="submission" date="2025-08" db="UniProtKB">
        <authorList>
            <consortium name="RefSeq"/>
        </authorList>
    </citation>
    <scope>IDENTIFICATION</scope>
</reference>
<dbReference type="PROSITE" id="PS50089">
    <property type="entry name" value="ZF_RING_2"/>
    <property type="match status" value="1"/>
</dbReference>
<evidence type="ECO:0000256" key="1">
    <source>
        <dbReference type="ARBA" id="ARBA00001798"/>
    </source>
</evidence>
<dbReference type="EC" id="2.3.2.31" evidence="2"/>
<organism evidence="14 15">
    <name type="scientific">Priapulus caudatus</name>
    <name type="common">Priapulid worm</name>
    <dbReference type="NCBI Taxonomy" id="37621"/>
    <lineage>
        <taxon>Eukaryota</taxon>
        <taxon>Metazoa</taxon>
        <taxon>Ecdysozoa</taxon>
        <taxon>Scalidophora</taxon>
        <taxon>Priapulida</taxon>
        <taxon>Priapulimorpha</taxon>
        <taxon>Priapulimorphida</taxon>
        <taxon>Priapulidae</taxon>
        <taxon>Priapulus</taxon>
    </lineage>
</organism>
<protein>
    <recommendedName>
        <fullName evidence="2">RBR-type E3 ubiquitin transferase</fullName>
        <ecNumber evidence="2">2.3.2.31</ecNumber>
    </recommendedName>
</protein>
<accession>A0ABM1F9Q8</accession>
<dbReference type="InterPro" id="IPR002867">
    <property type="entry name" value="IBR_dom"/>
</dbReference>
<sequence>MGGGREVDTYSNCSSALSVNSESKKRGLSRFSLRQILRRPSDRKSRRAAAAARGANPSGAGTPSSPSTRNSTPRLPGGAPSRRADETPAGEPVVVAAAAVAVGDGGEDSTLECPLCLSEQRRGDFAALSTCDHRACAACLRRYLTIEITESRVNVACPSCAERLHPTDIRRALADDAIMCKYEEFALRRYLATEPDARWCPAPDCGLILSPCPQCQAYIMKMDDGSCNHMTCAVCGSEFCWLCMKEISDLHYLSPSGCTFWGKKPWSRKKKILWQLGTLVGAPVGIALIAGVSVPAIIIGMPVWVGRKLNNKYRQAPKHKRNLYVVGGVTASVIVSPVLAGLAVGIGVPILLAYVYGVVPISLCRSGGCGVSTSSSGGVRMKFDDDNDTLAGGVSTATDARSMSNHNVANPSIGEVSMMTVSSGQMDRVGVGAVTLLRGVRGGEDGEDDHDSASNVAIAGESLTGSLCGSTCTAPGPSGYHNRLDVHSEFQPNKRFSLSSESATASLSERCSTTTVSLGDNASTCALAGSIASQSLRPDKADSVSKYCMVMEVHADVEKHERAASARRNQESPQSIRSSRSVSSRRSYEVRGGRKSGAAGAAKRRSVSIEDRLCERASAVDVATTMRRAALKYSHSSVEGAARRDFGACDVVAGATRMQQWDRGEAEAAVTSRDAGGKKLVKSRKVHDQQEMCGSSSKLTISVTRLV</sequence>
<feature type="domain" description="RING-type" evidence="13">
    <location>
        <begin position="109"/>
        <end position="278"/>
    </location>
</feature>
<gene>
    <name evidence="15" type="primary">LOC106821052</name>
</gene>
<feature type="compositionally biased region" description="Basic and acidic residues" evidence="10">
    <location>
        <begin position="560"/>
        <end position="570"/>
    </location>
</feature>
<evidence type="ECO:0000256" key="9">
    <source>
        <dbReference type="PROSITE-ProRule" id="PRU00175"/>
    </source>
</evidence>
<dbReference type="RefSeq" id="XP_014681179.1">
    <property type="nucleotide sequence ID" value="XM_014825693.1"/>
</dbReference>
<keyword evidence="5" id="KW-0677">Repeat</keyword>
<feature type="transmembrane region" description="Helical" evidence="11">
    <location>
        <begin position="272"/>
        <end position="303"/>
    </location>
</feature>